<evidence type="ECO:0000313" key="5">
    <source>
        <dbReference type="EMBL" id="GGO44551.1"/>
    </source>
</evidence>
<dbReference type="SUPFAM" id="SSF46689">
    <property type="entry name" value="Homeodomain-like"/>
    <property type="match status" value="2"/>
</dbReference>
<dbReference type="PANTHER" id="PTHR43130:SF3">
    <property type="entry name" value="HTH-TYPE TRANSCRIPTIONAL REGULATOR RV1931C"/>
    <property type="match status" value="1"/>
</dbReference>
<reference evidence="6" key="1">
    <citation type="journal article" date="2019" name="Int. J. Syst. Evol. Microbiol.">
        <title>The Global Catalogue of Microorganisms (GCM) 10K type strain sequencing project: providing services to taxonomists for standard genome sequencing and annotation.</title>
        <authorList>
            <consortium name="The Broad Institute Genomics Platform"/>
            <consortium name="The Broad Institute Genome Sequencing Center for Infectious Disease"/>
            <person name="Wu L."/>
            <person name="Ma J."/>
        </authorList>
    </citation>
    <scope>NUCLEOTIDE SEQUENCE [LARGE SCALE GENOMIC DNA]</scope>
    <source>
        <strain evidence="6">CGMCC 4.7349</strain>
    </source>
</reference>
<dbReference type="InterPro" id="IPR029062">
    <property type="entry name" value="Class_I_gatase-like"/>
</dbReference>
<dbReference type="InterPro" id="IPR018060">
    <property type="entry name" value="HTH_AraC"/>
</dbReference>
<accession>A0ABQ2LXQ1</accession>
<sequence length="358" mass="37853">MPVVALLALDGAPAHQLSTPAMLFGAASRTFYRRPPYEVRVCAGGGTVGAADAVAGTAHPAVRTAAPGAMTVTADHGLDGLLDAATVIVTGYASCPAPPPPDVLDALRAAAARGSRVAAIGTGTFALAAAGLLDGRRATTSWPDAAELARRHPRVEVELGDWPVADGPFLTSSGLLGGKDLCVRIIEEDHDEQTAREADRHLFLTLPNPSEALRADTAPRPTPDTGPAPDTAPHPDFTTDPTATWLEANLHRPLTLSDIAAHAGTSVRTLTRHFRAHTGLTPLQYLLRARVRRAQWLLEHTDTPVEQIPTTTGLGTPANLRHHFHRFNGTTPTIYRAAFRNLVGIFAPEDATRGDVDS</sequence>
<dbReference type="EMBL" id="BMNG01000006">
    <property type="protein sequence ID" value="GGO44551.1"/>
    <property type="molecule type" value="Genomic_DNA"/>
</dbReference>
<dbReference type="SUPFAM" id="SSF52317">
    <property type="entry name" value="Class I glutamine amidotransferase-like"/>
    <property type="match status" value="1"/>
</dbReference>
<dbReference type="PROSITE" id="PS01124">
    <property type="entry name" value="HTH_ARAC_FAMILY_2"/>
    <property type="match status" value="1"/>
</dbReference>
<dbReference type="InterPro" id="IPR002818">
    <property type="entry name" value="DJ-1/PfpI"/>
</dbReference>
<gene>
    <name evidence="5" type="ORF">GCM10012286_31070</name>
</gene>
<dbReference type="SMART" id="SM00342">
    <property type="entry name" value="HTH_ARAC"/>
    <property type="match status" value="1"/>
</dbReference>
<dbReference type="Pfam" id="PF01965">
    <property type="entry name" value="DJ-1_PfpI"/>
    <property type="match status" value="1"/>
</dbReference>
<proteinExistence type="predicted"/>
<keyword evidence="6" id="KW-1185">Reference proteome</keyword>
<evidence type="ECO:0000256" key="2">
    <source>
        <dbReference type="ARBA" id="ARBA00023163"/>
    </source>
</evidence>
<keyword evidence="2" id="KW-0804">Transcription</keyword>
<dbReference type="PANTHER" id="PTHR43130">
    <property type="entry name" value="ARAC-FAMILY TRANSCRIPTIONAL REGULATOR"/>
    <property type="match status" value="1"/>
</dbReference>
<evidence type="ECO:0000256" key="1">
    <source>
        <dbReference type="ARBA" id="ARBA00023015"/>
    </source>
</evidence>
<evidence type="ECO:0000256" key="3">
    <source>
        <dbReference type="SAM" id="MobiDB-lite"/>
    </source>
</evidence>
<dbReference type="Gene3D" id="3.40.50.880">
    <property type="match status" value="1"/>
</dbReference>
<dbReference type="InterPro" id="IPR009057">
    <property type="entry name" value="Homeodomain-like_sf"/>
</dbReference>
<evidence type="ECO:0000313" key="6">
    <source>
        <dbReference type="Proteomes" id="UP000656881"/>
    </source>
</evidence>
<feature type="domain" description="HTH araC/xylS-type" evidence="4">
    <location>
        <begin position="240"/>
        <end position="338"/>
    </location>
</feature>
<dbReference type="Proteomes" id="UP000656881">
    <property type="component" value="Unassembled WGS sequence"/>
</dbReference>
<feature type="compositionally biased region" description="Pro residues" evidence="3">
    <location>
        <begin position="220"/>
        <end position="232"/>
    </location>
</feature>
<organism evidence="5 6">
    <name type="scientific">Streptomyces lasiicapitis</name>
    <dbReference type="NCBI Taxonomy" id="1923961"/>
    <lineage>
        <taxon>Bacteria</taxon>
        <taxon>Bacillati</taxon>
        <taxon>Actinomycetota</taxon>
        <taxon>Actinomycetes</taxon>
        <taxon>Kitasatosporales</taxon>
        <taxon>Streptomycetaceae</taxon>
        <taxon>Streptomyces</taxon>
    </lineage>
</organism>
<dbReference type="InterPro" id="IPR052158">
    <property type="entry name" value="INH-QAR"/>
</dbReference>
<dbReference type="Gene3D" id="1.10.10.60">
    <property type="entry name" value="Homeodomain-like"/>
    <property type="match status" value="1"/>
</dbReference>
<name>A0ABQ2LXQ1_9ACTN</name>
<keyword evidence="1" id="KW-0805">Transcription regulation</keyword>
<dbReference type="RefSeq" id="WP_189174338.1">
    <property type="nucleotide sequence ID" value="NZ_BMNG01000006.1"/>
</dbReference>
<protein>
    <submittedName>
        <fullName evidence="5">AraC family transcriptional regulator</fullName>
    </submittedName>
</protein>
<comment type="caution">
    <text evidence="5">The sequence shown here is derived from an EMBL/GenBank/DDBJ whole genome shotgun (WGS) entry which is preliminary data.</text>
</comment>
<feature type="region of interest" description="Disordered" evidence="3">
    <location>
        <begin position="207"/>
        <end position="241"/>
    </location>
</feature>
<evidence type="ECO:0000259" key="4">
    <source>
        <dbReference type="PROSITE" id="PS01124"/>
    </source>
</evidence>
<dbReference type="Pfam" id="PF12833">
    <property type="entry name" value="HTH_18"/>
    <property type="match status" value="1"/>
</dbReference>